<evidence type="ECO:0000256" key="1">
    <source>
        <dbReference type="SAM" id="MobiDB-lite"/>
    </source>
</evidence>
<feature type="region of interest" description="Disordered" evidence="1">
    <location>
        <begin position="1001"/>
        <end position="1080"/>
    </location>
</feature>
<feature type="compositionally biased region" description="Polar residues" evidence="1">
    <location>
        <begin position="57"/>
        <end position="71"/>
    </location>
</feature>
<feature type="compositionally biased region" description="Low complexity" evidence="1">
    <location>
        <begin position="783"/>
        <end position="803"/>
    </location>
</feature>
<feature type="compositionally biased region" description="Pro residues" evidence="1">
    <location>
        <begin position="249"/>
        <end position="266"/>
    </location>
</feature>
<keyword evidence="3" id="KW-1185">Reference proteome</keyword>
<feature type="compositionally biased region" description="Polar residues" evidence="1">
    <location>
        <begin position="1002"/>
        <end position="1019"/>
    </location>
</feature>
<feature type="compositionally biased region" description="Low complexity" evidence="1">
    <location>
        <begin position="643"/>
        <end position="655"/>
    </location>
</feature>
<evidence type="ECO:0000313" key="2">
    <source>
        <dbReference type="EMBL" id="GIL54900.1"/>
    </source>
</evidence>
<proteinExistence type="predicted"/>
<organism evidence="2 3">
    <name type="scientific">Volvox africanus</name>
    <dbReference type="NCBI Taxonomy" id="51714"/>
    <lineage>
        <taxon>Eukaryota</taxon>
        <taxon>Viridiplantae</taxon>
        <taxon>Chlorophyta</taxon>
        <taxon>core chlorophytes</taxon>
        <taxon>Chlorophyceae</taxon>
        <taxon>CS clade</taxon>
        <taxon>Chlamydomonadales</taxon>
        <taxon>Volvocaceae</taxon>
        <taxon>Volvox</taxon>
    </lineage>
</organism>
<feature type="compositionally biased region" description="Low complexity" evidence="1">
    <location>
        <begin position="880"/>
        <end position="896"/>
    </location>
</feature>
<reference evidence="2" key="1">
    <citation type="journal article" date="2021" name="Proc. Natl. Acad. Sci. U.S.A.">
        <title>Three genomes in the algal genus Volvox reveal the fate of a haploid sex-determining region after a transition to homothallism.</title>
        <authorList>
            <person name="Yamamoto K."/>
            <person name="Hamaji T."/>
            <person name="Kawai-Toyooka H."/>
            <person name="Matsuzaki R."/>
            <person name="Takahashi F."/>
            <person name="Nishimura Y."/>
            <person name="Kawachi M."/>
            <person name="Noguchi H."/>
            <person name="Minakuchi Y."/>
            <person name="Umen J.G."/>
            <person name="Toyoda A."/>
            <person name="Nozaki H."/>
        </authorList>
    </citation>
    <scope>NUCLEOTIDE SEQUENCE</scope>
    <source>
        <strain evidence="2">NIES-3780</strain>
    </source>
</reference>
<feature type="region of interest" description="Disordered" evidence="1">
    <location>
        <begin position="1094"/>
        <end position="1171"/>
    </location>
</feature>
<feature type="compositionally biased region" description="Basic and acidic residues" evidence="1">
    <location>
        <begin position="569"/>
        <end position="592"/>
    </location>
</feature>
<dbReference type="Proteomes" id="UP000747399">
    <property type="component" value="Unassembled WGS sequence"/>
</dbReference>
<feature type="compositionally biased region" description="Low complexity" evidence="1">
    <location>
        <begin position="213"/>
        <end position="225"/>
    </location>
</feature>
<feature type="compositionally biased region" description="Acidic residues" evidence="1">
    <location>
        <begin position="656"/>
        <end position="665"/>
    </location>
</feature>
<dbReference type="EMBL" id="BNCO01000020">
    <property type="protein sequence ID" value="GIL54900.1"/>
    <property type="molecule type" value="Genomic_DNA"/>
</dbReference>
<gene>
    <name evidence="2" type="ORF">Vafri_10603</name>
</gene>
<feature type="compositionally biased region" description="Low complexity" evidence="1">
    <location>
        <begin position="839"/>
        <end position="853"/>
    </location>
</feature>
<dbReference type="AlphaFoldDB" id="A0A8J4F0J5"/>
<comment type="caution">
    <text evidence="2">The sequence shown here is derived from an EMBL/GenBank/DDBJ whole genome shotgun (WGS) entry which is preliminary data.</text>
</comment>
<sequence length="1171" mass="124574">MAPVDGGTEASRRMHEYLISKQRKQEEYWLRKYGKVLQQPPPSLGKPGGNPRLPPLGSNNTTASGQTSARGNNAVLPSDPSAGGGGLLPPLPGAHGAPGPSPGLPSPHHRQPKGHAPIFHANEPVKDFFSRNARQPRASIAAQARDEYGNALPQSNRPPEPYRGGGMPSHLPPMGGYRQQGRASSETGEHQHLQQQQQEYHDQPTLTPPSPPQQQQQQQYGGFPQHQHHHAPQHTQQHHAQASPRGGYIPPPRVGVPQPRVLPPPSGEASSVRSVGSGNGNANGGRPLRNLEMELAVIRAIKAREDVLERLRIASGKLDSGFGGSAPVVLSPVDPLVRLFYRLVGTLRQRTLDVIESIAAWRRKVNPSDPFIYYGVDYLAAIGPDVGFLDELPFMRTRLTFSRAAEDPFLAEVTPDGIPIEEATTCDLRRGGQRFSSEALRIRMARKVLAHYCGRPLPGNASSYLLDGGSSAMSAGGLQSEPSQPRSVRSRLQTAQGEDEPMEPGGGSVVMTTQQIIRALSPPVPPVTAPRPPPARAITPPAVTDSTVVDSPVVDSAAARQQQEEEENEAARREQEERERRKMEEEEEERQRAAALPEAEADVEEQADIQGDAQEQYVQEAEREATEEVDVRDVGDQDAFNGVSEEQQQESPLEQVEAESPEEEAERAVDEPAAALDEQAAVPEPPQHPQQAEDLMVFEDDDDFIDFALGAIIFSLERPYVDTIAPGTFTVAGWEIDRQLDDVVCGIASPERFSLSGSLRQAPAPAAAVADARGPEVESQRQSISATSPSPASGAPAAAGVSVLHASTRIPQPPLDPKPPSRGRVSEAATAVKPPSRGSRIPAPVSAARPPVRVHLRPGSSGLDMNLSMDEEGMMAHVNTDSSTGRPRSRGSSGTSIAKPGGSPALAEALPSIREDQVAVAGNERCVSSRPPVRVHLRPRSSGLDMSLSMDQEEMEAHVSAAGQGASIAHTRPPVRVHLRPGSSGLDMNLSMDEEGMMAQASIASSTVRPASRGSSSSIAKPGGSLALAEALPSIREDQGAMSVSDEDQGSEERTDSTGAASRDNGAALSRPPVRVHLHPNSREINIVLSMDDEDDGMLMGSPATVDSAADATSADAVAPVVVPRLGDMPKPLQGPLSGRSNRASLRQSRQSGGSRPSSSGPGSVNGDGLD</sequence>
<feature type="compositionally biased region" description="Pro residues" evidence="1">
    <location>
        <begin position="522"/>
        <end position="535"/>
    </location>
</feature>
<feature type="region of interest" description="Disordered" evidence="1">
    <location>
        <begin position="879"/>
        <end position="906"/>
    </location>
</feature>
<protein>
    <submittedName>
        <fullName evidence="2">Uncharacterized protein</fullName>
    </submittedName>
</protein>
<name>A0A8J4F0J5_9CHLO</name>
<feature type="region of interest" description="Disordered" evidence="1">
    <location>
        <begin position="473"/>
        <end position="508"/>
    </location>
</feature>
<evidence type="ECO:0000313" key="3">
    <source>
        <dbReference type="Proteomes" id="UP000747399"/>
    </source>
</evidence>
<feature type="region of interest" description="Disordered" evidence="1">
    <location>
        <begin position="766"/>
        <end position="860"/>
    </location>
</feature>
<feature type="compositionally biased region" description="Basic and acidic residues" evidence="1">
    <location>
        <begin position="620"/>
        <end position="635"/>
    </location>
</feature>
<feature type="compositionally biased region" description="Low complexity" evidence="1">
    <location>
        <begin position="1147"/>
        <end position="1163"/>
    </location>
</feature>
<accession>A0A8J4F0J5</accession>
<feature type="compositionally biased region" description="Pro residues" evidence="1">
    <location>
        <begin position="811"/>
        <end position="820"/>
    </location>
</feature>
<feature type="compositionally biased region" description="Low complexity" evidence="1">
    <location>
        <begin position="1102"/>
        <end position="1124"/>
    </location>
</feature>
<feature type="region of interest" description="Disordered" evidence="1">
    <location>
        <begin position="32"/>
        <end position="287"/>
    </location>
</feature>
<feature type="compositionally biased region" description="Polar residues" evidence="1">
    <location>
        <begin position="480"/>
        <end position="496"/>
    </location>
</feature>
<feature type="compositionally biased region" description="Low complexity" evidence="1">
    <location>
        <begin position="536"/>
        <end position="561"/>
    </location>
</feature>
<feature type="region of interest" description="Disordered" evidence="1">
    <location>
        <begin position="522"/>
        <end position="689"/>
    </location>
</feature>
<feature type="compositionally biased region" description="Low complexity" evidence="1">
    <location>
        <begin position="233"/>
        <end position="242"/>
    </location>
</feature>